<evidence type="ECO:0000256" key="7">
    <source>
        <dbReference type="ARBA" id="ARBA00022723"/>
    </source>
</evidence>
<sequence length="1009" mass="113735">MQCFIQCNVVRYTFTQPSLTYRTYSYRTRFPSIRLSLKSLATANLFILLILPIADVFAQASLDGYSEGEPRNVVVSPNDDRLYRYLTLKNGMKVLLISDPSSDKAAASLDVFVGSGDDPKGREGLAHFLEHMLFLGTKKYPKPEAYQEYIKQHGGTHNAYTSLEHTNYIFEVDSAYLEPTLDRFSQFFIAPLFNQEYVDRERKAVHSEYSAKLKDEYRRAYDVFRQVFNPSHPSAKFSVGNLTTLADRPDSTVREDLLTFYDHFYSADQMALVVIGKESLDALQAMVEPRFNQVRQANVLLERMSQPLFSPGDLPLSVYVQPEKEQRTLTLAFPVENPQPHFKAKPLNYIGNVLGHEGPGSIIDVLKTQGWADSLSAGGGAQDRDNGLFQITIRLTQEGYAHTDEIVGLVFAGIEQLRKKGLQRWRFNEQKEIAHIEFDYQEKGNTFWTASNLASRLHEFPVEEINRGPYLYDTYDEGLLVKYLSKMTPKNLWLTITAPEVKTDKITELYTTPYSVKRLVKSQWSVKPELKSRLALYEPNPFIPGNLALVPDPEPQPVPSLIVDKPHQHVWHRLGTDFGAPKGSISIRVDTPTSGTSALNAVKTALMADLVVDKLQAYSYPAQLAGLRYALNSQQRGFDVHLSGFTEKQGKLLDMVLKALTTAKFEQTSFDRVKERLRQRWKNAVKQAPYKQLYYAIPSTLTNVSWPNAQKLAALETVTLASLNQFASGVFKGSVSHILVNGNFSSEQAYQLAEKIETITPKLTVANLRPVADASGEETVEITPAVPEGSVNIPPVNVIELPQGNIWQSVAVDHPDKALVWYVQGADDSLEEQARVMLLEQMLSSRFFHELRTEQQLGYIVYTNSMMLKNVPAITFVVQSPSATVEQVQKSMMAFANKVVVSKGKEFEQHKKSLVGELLESPKNLREQSSKYWADILAGRVSFDRREQLARMVEGISAEAFAAYVNRVLLQQPRSLWLSAGATGEEAPKALWLNDVQSFKLGRKGYRYP</sequence>
<evidence type="ECO:0000256" key="6">
    <source>
        <dbReference type="ARBA" id="ARBA00022670"/>
    </source>
</evidence>
<reference evidence="19 20" key="1">
    <citation type="journal article" date="2014" name="Int. J. Syst. Evol. Microbiol.">
        <title>Complete genome sequence of Corynebacterium casei LMG S-19264T (=DSM 44701T), isolated from a smear-ripened cheese.</title>
        <authorList>
            <consortium name="US DOE Joint Genome Institute (JGI-PGF)"/>
            <person name="Walter F."/>
            <person name="Albersmeier A."/>
            <person name="Kalinowski J."/>
            <person name="Ruckert C."/>
        </authorList>
    </citation>
    <scope>NUCLEOTIDE SEQUENCE [LARGE SCALE GENOMIC DNA]</scope>
    <source>
        <strain evidence="19 20">NBRC 110095</strain>
    </source>
</reference>
<feature type="domain" description="Peptidase M16 middle/third" evidence="17">
    <location>
        <begin position="438"/>
        <end position="714"/>
    </location>
</feature>
<dbReference type="GO" id="GO:0004222">
    <property type="term" value="F:metalloendopeptidase activity"/>
    <property type="evidence" value="ECO:0007669"/>
    <property type="project" value="UniProtKB-EC"/>
</dbReference>
<proteinExistence type="inferred from homology"/>
<organism evidence="19 20">
    <name type="scientific">Marinibactrum halimedae</name>
    <dbReference type="NCBI Taxonomy" id="1444977"/>
    <lineage>
        <taxon>Bacteria</taxon>
        <taxon>Pseudomonadati</taxon>
        <taxon>Pseudomonadota</taxon>
        <taxon>Gammaproteobacteria</taxon>
        <taxon>Cellvibrionales</taxon>
        <taxon>Cellvibrionaceae</taxon>
        <taxon>Marinibactrum</taxon>
    </lineage>
</organism>
<dbReference type="InterPro" id="IPR007863">
    <property type="entry name" value="Peptidase_M16_C"/>
</dbReference>
<comment type="similarity">
    <text evidence="3 14">Belongs to the peptidase M16 family.</text>
</comment>
<accession>A0AA37WQP4</accession>
<evidence type="ECO:0000256" key="12">
    <source>
        <dbReference type="ARBA" id="ARBA00031184"/>
    </source>
</evidence>
<dbReference type="Pfam" id="PF05193">
    <property type="entry name" value="Peptidase_M16_C"/>
    <property type="match status" value="1"/>
</dbReference>
<evidence type="ECO:0000256" key="14">
    <source>
        <dbReference type="RuleBase" id="RU004447"/>
    </source>
</evidence>
<gene>
    <name evidence="19" type="ORF">GCM10007877_33260</name>
</gene>
<dbReference type="EMBL" id="BSPD01000085">
    <property type="protein sequence ID" value="GLS27607.1"/>
    <property type="molecule type" value="Genomic_DNA"/>
</dbReference>
<dbReference type="PROSITE" id="PS00143">
    <property type="entry name" value="INSULINASE"/>
    <property type="match status" value="1"/>
</dbReference>
<evidence type="ECO:0000256" key="8">
    <source>
        <dbReference type="ARBA" id="ARBA00022801"/>
    </source>
</evidence>
<evidence type="ECO:0000256" key="1">
    <source>
        <dbReference type="ARBA" id="ARBA00001947"/>
    </source>
</evidence>
<dbReference type="GO" id="GO:0005737">
    <property type="term" value="C:cytoplasm"/>
    <property type="evidence" value="ECO:0007669"/>
    <property type="project" value="UniProtKB-ARBA"/>
</dbReference>
<dbReference type="Pfam" id="PF16187">
    <property type="entry name" value="Peptidase_M16_M"/>
    <property type="match status" value="1"/>
</dbReference>
<comment type="caution">
    <text evidence="19">The sequence shown here is derived from an EMBL/GenBank/DDBJ whole genome shotgun (WGS) entry which is preliminary data.</text>
</comment>
<feature type="domain" description="Peptidase M16 N-terminal" evidence="15">
    <location>
        <begin position="93"/>
        <end position="211"/>
    </location>
</feature>
<comment type="cofactor">
    <cofactor evidence="1">
        <name>Zn(2+)</name>
        <dbReference type="ChEBI" id="CHEBI:29105"/>
    </cofactor>
</comment>
<keyword evidence="6" id="KW-0645">Protease</keyword>
<evidence type="ECO:0000256" key="9">
    <source>
        <dbReference type="ARBA" id="ARBA00022833"/>
    </source>
</evidence>
<evidence type="ECO:0000259" key="18">
    <source>
        <dbReference type="Pfam" id="PF22456"/>
    </source>
</evidence>
<evidence type="ECO:0000259" key="15">
    <source>
        <dbReference type="Pfam" id="PF00675"/>
    </source>
</evidence>
<dbReference type="Pfam" id="PF00675">
    <property type="entry name" value="Peptidase_M16"/>
    <property type="match status" value="1"/>
</dbReference>
<dbReference type="GO" id="GO:0046872">
    <property type="term" value="F:metal ion binding"/>
    <property type="evidence" value="ECO:0007669"/>
    <property type="project" value="UniProtKB-KW"/>
</dbReference>
<evidence type="ECO:0000256" key="4">
    <source>
        <dbReference type="ARBA" id="ARBA00012449"/>
    </source>
</evidence>
<dbReference type="FunFam" id="3.30.830.10:FF:000012">
    <property type="entry name" value="Protease 3"/>
    <property type="match status" value="1"/>
</dbReference>
<evidence type="ECO:0000259" key="16">
    <source>
        <dbReference type="Pfam" id="PF05193"/>
    </source>
</evidence>
<dbReference type="AlphaFoldDB" id="A0AA37WQP4"/>
<evidence type="ECO:0000256" key="13">
    <source>
        <dbReference type="ARBA" id="ARBA00033450"/>
    </source>
</evidence>
<dbReference type="InterPro" id="IPR011765">
    <property type="entry name" value="Pept_M16_N"/>
</dbReference>
<keyword evidence="7" id="KW-0479">Metal-binding</keyword>
<dbReference type="PANTHER" id="PTHR43690:SF18">
    <property type="entry name" value="INSULIN-DEGRADING ENZYME-RELATED"/>
    <property type="match status" value="1"/>
</dbReference>
<name>A0AA37WQP4_9GAMM</name>
<dbReference type="GO" id="GO:0006508">
    <property type="term" value="P:proteolysis"/>
    <property type="evidence" value="ECO:0007669"/>
    <property type="project" value="UniProtKB-KW"/>
</dbReference>
<evidence type="ECO:0000313" key="19">
    <source>
        <dbReference type="EMBL" id="GLS27607.1"/>
    </source>
</evidence>
<dbReference type="SUPFAM" id="SSF63411">
    <property type="entry name" value="LuxS/MPP-like metallohydrolase"/>
    <property type="match status" value="4"/>
</dbReference>
<dbReference type="FunFam" id="3.30.830.10:FF:000005">
    <property type="entry name" value="nardilysin isoform X1"/>
    <property type="match status" value="1"/>
</dbReference>
<feature type="domain" description="Peptidase M16 C-terminal" evidence="16">
    <location>
        <begin position="254"/>
        <end position="432"/>
    </location>
</feature>
<dbReference type="Pfam" id="PF22456">
    <property type="entry name" value="PqqF-like_C_4"/>
    <property type="match status" value="1"/>
</dbReference>
<dbReference type="InterPro" id="IPR001431">
    <property type="entry name" value="Pept_M16_Zn_BS"/>
</dbReference>
<evidence type="ECO:0000256" key="3">
    <source>
        <dbReference type="ARBA" id="ARBA00007261"/>
    </source>
</evidence>
<dbReference type="InterPro" id="IPR032632">
    <property type="entry name" value="Peptidase_M16_M"/>
</dbReference>
<dbReference type="Proteomes" id="UP001156870">
    <property type="component" value="Unassembled WGS sequence"/>
</dbReference>
<dbReference type="InterPro" id="IPR054734">
    <property type="entry name" value="PqqF-like_C_4"/>
</dbReference>
<evidence type="ECO:0000313" key="20">
    <source>
        <dbReference type="Proteomes" id="UP001156870"/>
    </source>
</evidence>
<evidence type="ECO:0000259" key="17">
    <source>
        <dbReference type="Pfam" id="PF16187"/>
    </source>
</evidence>
<feature type="domain" description="Coenzyme PQQ synthesis protein F-like C-terminal lobe" evidence="18">
    <location>
        <begin position="838"/>
        <end position="933"/>
    </location>
</feature>
<evidence type="ECO:0000256" key="2">
    <source>
        <dbReference type="ARBA" id="ARBA00002184"/>
    </source>
</evidence>
<keyword evidence="20" id="KW-1185">Reference proteome</keyword>
<keyword evidence="9" id="KW-0862">Zinc</keyword>
<keyword evidence="8" id="KW-0378">Hydrolase</keyword>
<dbReference type="InterPro" id="IPR011249">
    <property type="entry name" value="Metalloenz_LuxS/M16"/>
</dbReference>
<comment type="function">
    <text evidence="2">Endopeptidase that degrades small peptides of less than 7 kDa, such as glucagon and insulin.</text>
</comment>
<protein>
    <recommendedName>
        <fullName evidence="5">Protease 3</fullName>
        <ecNumber evidence="4">3.4.24.55</ecNumber>
    </recommendedName>
    <alternativeName>
        <fullName evidence="13">Pitrilysin</fullName>
    </alternativeName>
    <alternativeName>
        <fullName evidence="12">Protease III</fullName>
    </alternativeName>
    <alternativeName>
        <fullName evidence="11">Protease pi</fullName>
    </alternativeName>
</protein>
<evidence type="ECO:0000256" key="5">
    <source>
        <dbReference type="ARBA" id="ARBA00017565"/>
    </source>
</evidence>
<evidence type="ECO:0000256" key="10">
    <source>
        <dbReference type="ARBA" id="ARBA00023049"/>
    </source>
</evidence>
<dbReference type="PANTHER" id="PTHR43690">
    <property type="entry name" value="NARDILYSIN"/>
    <property type="match status" value="1"/>
</dbReference>
<dbReference type="InterPro" id="IPR050626">
    <property type="entry name" value="Peptidase_M16"/>
</dbReference>
<keyword evidence="10" id="KW-0482">Metalloprotease</keyword>
<dbReference type="Gene3D" id="3.30.830.10">
    <property type="entry name" value="Metalloenzyme, LuxS/M16 peptidase-like"/>
    <property type="match status" value="4"/>
</dbReference>
<evidence type="ECO:0000256" key="11">
    <source>
        <dbReference type="ARBA" id="ARBA00029597"/>
    </source>
</evidence>
<dbReference type="EC" id="3.4.24.55" evidence="4"/>